<keyword evidence="1" id="KW-0472">Membrane</keyword>
<evidence type="ECO:0000313" key="3">
    <source>
        <dbReference type="Proteomes" id="UP000264217"/>
    </source>
</evidence>
<name>A0A372P0I9_9SPHI</name>
<dbReference type="Proteomes" id="UP000264217">
    <property type="component" value="Unassembled WGS sequence"/>
</dbReference>
<dbReference type="EMBL" id="QWDC01000001">
    <property type="protein sequence ID" value="RFZ95634.1"/>
    <property type="molecule type" value="Genomic_DNA"/>
</dbReference>
<gene>
    <name evidence="2" type="ORF">D0C36_08985</name>
</gene>
<reference evidence="2 3" key="1">
    <citation type="submission" date="2018-08" db="EMBL/GenBank/DDBJ databases">
        <title>Mucilaginibacter sp. MYSH2.</title>
        <authorList>
            <person name="Seo T."/>
        </authorList>
    </citation>
    <scope>NUCLEOTIDE SEQUENCE [LARGE SCALE GENOMIC DNA]</scope>
    <source>
        <strain evidence="2 3">MYSH2</strain>
    </source>
</reference>
<evidence type="ECO:0000256" key="1">
    <source>
        <dbReference type="SAM" id="Phobius"/>
    </source>
</evidence>
<sequence>MPACNIAAATCVIFNNYHNVQKMKKIYISAIILAIVAMGEGCVKLRVADGSYKSKQVQKRF</sequence>
<organism evidence="2 3">
    <name type="scientific">Mucilaginibacter conchicola</name>
    <dbReference type="NCBI Taxonomy" id="2303333"/>
    <lineage>
        <taxon>Bacteria</taxon>
        <taxon>Pseudomonadati</taxon>
        <taxon>Bacteroidota</taxon>
        <taxon>Sphingobacteriia</taxon>
        <taxon>Sphingobacteriales</taxon>
        <taxon>Sphingobacteriaceae</taxon>
        <taxon>Mucilaginibacter</taxon>
    </lineage>
</organism>
<protein>
    <submittedName>
        <fullName evidence="2">Uncharacterized protein</fullName>
    </submittedName>
</protein>
<proteinExistence type="predicted"/>
<accession>A0A372P0I9</accession>
<keyword evidence="1" id="KW-0812">Transmembrane</keyword>
<evidence type="ECO:0000313" key="2">
    <source>
        <dbReference type="EMBL" id="RFZ95634.1"/>
    </source>
</evidence>
<feature type="transmembrane region" description="Helical" evidence="1">
    <location>
        <begin position="26"/>
        <end position="45"/>
    </location>
</feature>
<keyword evidence="3" id="KW-1185">Reference proteome</keyword>
<keyword evidence="1" id="KW-1133">Transmembrane helix</keyword>
<dbReference type="AlphaFoldDB" id="A0A372P0I9"/>
<comment type="caution">
    <text evidence="2">The sequence shown here is derived from an EMBL/GenBank/DDBJ whole genome shotgun (WGS) entry which is preliminary data.</text>
</comment>